<feature type="compositionally biased region" description="Acidic residues" evidence="5">
    <location>
        <begin position="525"/>
        <end position="548"/>
    </location>
</feature>
<accession>K8ELT5</accession>
<evidence type="ECO:0000256" key="2">
    <source>
        <dbReference type="ARBA" id="ARBA00022692"/>
    </source>
</evidence>
<evidence type="ECO:0000256" key="3">
    <source>
        <dbReference type="ARBA" id="ARBA00022989"/>
    </source>
</evidence>
<feature type="transmembrane region" description="Helical" evidence="6">
    <location>
        <begin position="289"/>
        <end position="308"/>
    </location>
</feature>
<evidence type="ECO:0000313" key="7">
    <source>
        <dbReference type="EMBL" id="CCO19016.1"/>
    </source>
</evidence>
<dbReference type="AlphaFoldDB" id="K8ELT5"/>
<keyword evidence="8" id="KW-1185">Reference proteome</keyword>
<evidence type="ECO:0000256" key="4">
    <source>
        <dbReference type="ARBA" id="ARBA00023136"/>
    </source>
</evidence>
<protein>
    <submittedName>
        <fullName evidence="7">Drug/Metabolite transporter superfamily</fullName>
    </submittedName>
</protein>
<proteinExistence type="predicted"/>
<feature type="compositionally biased region" description="Basic residues" evidence="5">
    <location>
        <begin position="42"/>
        <end position="53"/>
    </location>
</feature>
<feature type="region of interest" description="Disordered" evidence="5">
    <location>
        <begin position="1"/>
        <end position="57"/>
    </location>
</feature>
<feature type="compositionally biased region" description="Acidic residues" evidence="5">
    <location>
        <begin position="349"/>
        <end position="370"/>
    </location>
</feature>
<evidence type="ECO:0000313" key="8">
    <source>
        <dbReference type="Proteomes" id="UP000198341"/>
    </source>
</evidence>
<dbReference type="RefSeq" id="XP_007509901.1">
    <property type="nucleotide sequence ID" value="XM_007509839.1"/>
</dbReference>
<dbReference type="GO" id="GO:0016020">
    <property type="term" value="C:membrane"/>
    <property type="evidence" value="ECO:0007669"/>
    <property type="project" value="UniProtKB-SubCell"/>
</dbReference>
<feature type="region of interest" description="Disordered" evidence="5">
    <location>
        <begin position="523"/>
        <end position="558"/>
    </location>
</feature>
<evidence type="ECO:0000256" key="1">
    <source>
        <dbReference type="ARBA" id="ARBA00004141"/>
    </source>
</evidence>
<sequence>MSRHRGKVSSLTREEEETTTTNTETKVQLVFDDEGPGEGNRKSRNVRRRHRNTTHQTSLTNSMMKTMKMMTKMMRKKTRGYLAVFLVSAIWVCASFIVKDLERVGDPLTLTALFNALFLVYWPVEMKGYFYHLAEKKKKKRRYHHYAMFRKWKESNVSTRGISSFLRENEALRCYVIVPPLFFLAQFYFNKSLQFVSVTVNTALSSVAPALTYVFGIYRGLEKPVRDSNGFLKALGLVAIGVVLTAVADDETTFGGASGMTAGGDEDSPRTRNENNSYNSYSSFVNMDTAWGVLLILASAVCYAGYATEVEIALNAVKVSDGHRDENRSRSSNQNFSRNNRVGGVLLEEREEREEEEEEDEDEDEEDEEREREAAEVNEGAAEEITGRRQMKTEAKKELLAAIKDSKSRQILASVGTFAFVIVLCTMRKSILSMNKSGGMIVLKGLIDNALAEYLWCVGVAELGASVASIGLLLQIPLSAVAELLFVRADEEVWTRTTGGIFAMFCGCALIVYGFIGAMKFAGSSEEDEEDEEDDEDDDEDDEDDADDNATIARAPLL</sequence>
<reference evidence="7 8" key="1">
    <citation type="submission" date="2011-10" db="EMBL/GenBank/DDBJ databases">
        <authorList>
            <person name="Genoscope - CEA"/>
        </authorList>
    </citation>
    <scope>NUCLEOTIDE SEQUENCE [LARGE SCALE GENOMIC DNA]</scope>
    <source>
        <strain evidence="7 8">RCC 1105</strain>
    </source>
</reference>
<feature type="region of interest" description="Disordered" evidence="5">
    <location>
        <begin position="255"/>
        <end position="274"/>
    </location>
</feature>
<gene>
    <name evidence="7" type="ordered locus">Bathy12g00460</name>
</gene>
<dbReference type="PANTHER" id="PTHR23051:SF0">
    <property type="entry name" value="SOLUTE CARRIER FAMILY 35 MEMBER F5"/>
    <property type="match status" value="1"/>
</dbReference>
<feature type="region of interest" description="Disordered" evidence="5">
    <location>
        <begin position="321"/>
        <end position="390"/>
    </location>
</feature>
<comment type="subcellular location">
    <subcellularLocation>
        <location evidence="1">Membrane</location>
        <topology evidence="1">Multi-pass membrane protein</topology>
    </subcellularLocation>
</comment>
<evidence type="ECO:0000256" key="6">
    <source>
        <dbReference type="SAM" id="Phobius"/>
    </source>
</evidence>
<dbReference type="GeneID" id="19012636"/>
<feature type="transmembrane region" description="Helical" evidence="6">
    <location>
        <begin position="195"/>
        <end position="218"/>
    </location>
</feature>
<dbReference type="KEGG" id="bpg:Bathy12g00460"/>
<feature type="transmembrane region" description="Helical" evidence="6">
    <location>
        <begin position="110"/>
        <end position="132"/>
    </location>
</feature>
<feature type="transmembrane region" description="Helical" evidence="6">
    <location>
        <begin position="411"/>
        <end position="431"/>
    </location>
</feature>
<dbReference type="PANTHER" id="PTHR23051">
    <property type="entry name" value="SOLUTE CARRIER FAMILY 35, MEMBER F5"/>
    <property type="match status" value="1"/>
</dbReference>
<feature type="transmembrane region" description="Helical" evidence="6">
    <location>
        <begin position="230"/>
        <end position="248"/>
    </location>
</feature>
<organism evidence="7 8">
    <name type="scientific">Bathycoccus prasinos</name>
    <dbReference type="NCBI Taxonomy" id="41875"/>
    <lineage>
        <taxon>Eukaryota</taxon>
        <taxon>Viridiplantae</taxon>
        <taxon>Chlorophyta</taxon>
        <taxon>Mamiellophyceae</taxon>
        <taxon>Mamiellales</taxon>
        <taxon>Bathycoccaceae</taxon>
        <taxon>Bathycoccus</taxon>
    </lineage>
</organism>
<feature type="transmembrane region" description="Helical" evidence="6">
    <location>
        <begin position="172"/>
        <end position="189"/>
    </location>
</feature>
<keyword evidence="4 6" id="KW-0472">Membrane</keyword>
<dbReference type="Proteomes" id="UP000198341">
    <property type="component" value="Chromosome 12"/>
</dbReference>
<name>K8ELT5_9CHLO</name>
<feature type="compositionally biased region" description="Low complexity" evidence="5">
    <location>
        <begin position="330"/>
        <end position="341"/>
    </location>
</feature>
<keyword evidence="2 6" id="KW-0812">Transmembrane</keyword>
<evidence type="ECO:0000256" key="5">
    <source>
        <dbReference type="SAM" id="MobiDB-lite"/>
    </source>
</evidence>
<dbReference type="EMBL" id="FO082267">
    <property type="protein sequence ID" value="CCO19016.1"/>
    <property type="molecule type" value="Genomic_DNA"/>
</dbReference>
<dbReference type="OrthoDB" id="1436450at2759"/>
<keyword evidence="3 6" id="KW-1133">Transmembrane helix</keyword>
<feature type="transmembrane region" description="Helical" evidence="6">
    <location>
        <begin position="463"/>
        <end position="487"/>
    </location>
</feature>
<feature type="transmembrane region" description="Helical" evidence="6">
    <location>
        <begin position="80"/>
        <end position="98"/>
    </location>
</feature>
<feature type="transmembrane region" description="Helical" evidence="6">
    <location>
        <begin position="499"/>
        <end position="519"/>
    </location>
</feature>